<proteinExistence type="predicted"/>
<feature type="non-terminal residue" evidence="1">
    <location>
        <position position="1"/>
    </location>
</feature>
<name>A0A564YCR2_HYMDI</name>
<dbReference type="AlphaFoldDB" id="A0A564YCR2"/>
<sequence length="94" mass="10764">LVSPEKHIRAQAFARTYRSDSYRGVFVFHTTTTHAGHLRLQRILPISSPPQHTTFPLSLSVTRCGFLEYNFDLINSWCSAPRLFLALTQTATNW</sequence>
<accession>A0A564YCR2</accession>
<dbReference type="EMBL" id="CABIJS010000155">
    <property type="protein sequence ID" value="VUZ45065.1"/>
    <property type="molecule type" value="Genomic_DNA"/>
</dbReference>
<organism evidence="1 2">
    <name type="scientific">Hymenolepis diminuta</name>
    <name type="common">Rat tapeworm</name>
    <dbReference type="NCBI Taxonomy" id="6216"/>
    <lineage>
        <taxon>Eukaryota</taxon>
        <taxon>Metazoa</taxon>
        <taxon>Spiralia</taxon>
        <taxon>Lophotrochozoa</taxon>
        <taxon>Platyhelminthes</taxon>
        <taxon>Cestoda</taxon>
        <taxon>Eucestoda</taxon>
        <taxon>Cyclophyllidea</taxon>
        <taxon>Hymenolepididae</taxon>
        <taxon>Hymenolepis</taxon>
    </lineage>
</organism>
<dbReference type="Proteomes" id="UP000321570">
    <property type="component" value="Unassembled WGS sequence"/>
</dbReference>
<keyword evidence="2" id="KW-1185">Reference proteome</keyword>
<evidence type="ECO:0000313" key="2">
    <source>
        <dbReference type="Proteomes" id="UP000321570"/>
    </source>
</evidence>
<gene>
    <name evidence="1" type="ORF">WMSIL1_LOCUS5081</name>
</gene>
<reference evidence="1 2" key="1">
    <citation type="submission" date="2019-07" db="EMBL/GenBank/DDBJ databases">
        <authorList>
            <person name="Jastrzebski P J."/>
            <person name="Paukszto L."/>
            <person name="Jastrzebski P J."/>
        </authorList>
    </citation>
    <scope>NUCLEOTIDE SEQUENCE [LARGE SCALE GENOMIC DNA]</scope>
    <source>
        <strain evidence="1 2">WMS-il1</strain>
    </source>
</reference>
<protein>
    <submittedName>
        <fullName evidence="1">Uncharacterized protein</fullName>
    </submittedName>
</protein>
<evidence type="ECO:0000313" key="1">
    <source>
        <dbReference type="EMBL" id="VUZ45065.1"/>
    </source>
</evidence>